<dbReference type="AlphaFoldDB" id="A0A1H7LQ19"/>
<reference evidence="3" key="1">
    <citation type="submission" date="2016-10" db="EMBL/GenBank/DDBJ databases">
        <authorList>
            <person name="Varghese N."/>
            <person name="Submissions S."/>
        </authorList>
    </citation>
    <scope>NUCLEOTIDE SEQUENCE [LARGE SCALE GENOMIC DNA]</scope>
    <source>
        <strain evidence="3">LMG 26416</strain>
    </source>
</reference>
<keyword evidence="3" id="KW-1185">Reference proteome</keyword>
<evidence type="ECO:0000259" key="1">
    <source>
        <dbReference type="Pfam" id="PF01882"/>
    </source>
</evidence>
<dbReference type="OrthoDB" id="8996492at2"/>
<gene>
    <name evidence="2" type="ORF">SAMN05192542_104449</name>
</gene>
<dbReference type="InterPro" id="IPR036465">
    <property type="entry name" value="vWFA_dom_sf"/>
</dbReference>
<dbReference type="Gene3D" id="3.40.50.410">
    <property type="entry name" value="von Willebrand factor, type A domain"/>
    <property type="match status" value="1"/>
</dbReference>
<organism evidence="2 3">
    <name type="scientific">Paraburkholderia caballeronis</name>
    <dbReference type="NCBI Taxonomy" id="416943"/>
    <lineage>
        <taxon>Bacteria</taxon>
        <taxon>Pseudomonadati</taxon>
        <taxon>Pseudomonadota</taxon>
        <taxon>Betaproteobacteria</taxon>
        <taxon>Burkholderiales</taxon>
        <taxon>Burkholderiaceae</taxon>
        <taxon>Paraburkholderia</taxon>
    </lineage>
</organism>
<evidence type="ECO:0000313" key="3">
    <source>
        <dbReference type="Proteomes" id="UP000199120"/>
    </source>
</evidence>
<dbReference type="Pfam" id="PF01882">
    <property type="entry name" value="DUF58"/>
    <property type="match status" value="1"/>
</dbReference>
<dbReference type="PANTHER" id="PTHR33608">
    <property type="entry name" value="BLL2464 PROTEIN"/>
    <property type="match status" value="1"/>
</dbReference>
<dbReference type="RefSeq" id="WP_090547656.1">
    <property type="nucleotide sequence ID" value="NZ_FNSR01000002.1"/>
</dbReference>
<name>A0A1H7LQ19_9BURK</name>
<feature type="domain" description="DUF58" evidence="1">
    <location>
        <begin position="63"/>
        <end position="254"/>
    </location>
</feature>
<dbReference type="PANTHER" id="PTHR33608:SF6">
    <property type="entry name" value="BLL2464 PROTEIN"/>
    <property type="match status" value="1"/>
</dbReference>
<proteinExistence type="predicted"/>
<dbReference type="EMBL" id="FOAJ01000004">
    <property type="protein sequence ID" value="SEL01053.1"/>
    <property type="molecule type" value="Genomic_DNA"/>
</dbReference>
<dbReference type="SUPFAM" id="SSF53300">
    <property type="entry name" value="vWA-like"/>
    <property type="match status" value="1"/>
</dbReference>
<dbReference type="Proteomes" id="UP000199120">
    <property type="component" value="Unassembled WGS sequence"/>
</dbReference>
<protein>
    <recommendedName>
        <fullName evidence="1">DUF58 domain-containing protein</fullName>
    </recommendedName>
</protein>
<evidence type="ECO:0000313" key="2">
    <source>
        <dbReference type="EMBL" id="SEL01053.1"/>
    </source>
</evidence>
<accession>A0A1H7LQ19</accession>
<dbReference type="STRING" id="416943.SAMN05445871_3728"/>
<sequence length="288" mass="31778">MDVLREFHYRLPGRAGGFRPGSHPGTSFGVGQAFALHARLFDHPDPRRVDLRASLRSVPREWLVRLNLQRVAVPVHLLIDVSASMHFGSRRTKLASAAEFAAALGYSAFRAGDRVGMLAFDDAPRDDLYLPARYGRATGDAMAAALLRCEPPQREPGSGIDGLARTFGRIAGEAGLVFVVSDFHWPLDGLPAALDLLVNACVVPMVVWDDAEVEPPASGALLRVHDAETGAPRTLWLRERTRASWRERVAQRRATLVRAFGQRGIRPFWMNGGFDADRLTQYFEEIAA</sequence>
<dbReference type="InterPro" id="IPR002881">
    <property type="entry name" value="DUF58"/>
</dbReference>